<evidence type="ECO:0008006" key="2">
    <source>
        <dbReference type="Google" id="ProtNLM"/>
    </source>
</evidence>
<dbReference type="AlphaFoldDB" id="A0A0F9LHK4"/>
<proteinExistence type="predicted"/>
<organism evidence="1">
    <name type="scientific">marine sediment metagenome</name>
    <dbReference type="NCBI Taxonomy" id="412755"/>
    <lineage>
        <taxon>unclassified sequences</taxon>
        <taxon>metagenomes</taxon>
        <taxon>ecological metagenomes</taxon>
    </lineage>
</organism>
<dbReference type="EMBL" id="LAZR01007222">
    <property type="protein sequence ID" value="KKM86636.1"/>
    <property type="molecule type" value="Genomic_DNA"/>
</dbReference>
<gene>
    <name evidence="1" type="ORF">LCGC14_1276970</name>
</gene>
<dbReference type="Gene3D" id="3.40.50.300">
    <property type="entry name" value="P-loop containing nucleotide triphosphate hydrolases"/>
    <property type="match status" value="1"/>
</dbReference>
<comment type="caution">
    <text evidence="1">The sequence shown here is derived from an EMBL/GenBank/DDBJ whole genome shotgun (WGS) entry which is preliminary data.</text>
</comment>
<name>A0A0F9LHK4_9ZZZZ</name>
<dbReference type="InterPro" id="IPR027417">
    <property type="entry name" value="P-loop_NTPase"/>
</dbReference>
<evidence type="ECO:0000313" key="1">
    <source>
        <dbReference type="EMBL" id="KKM86636.1"/>
    </source>
</evidence>
<reference evidence="1" key="1">
    <citation type="journal article" date="2015" name="Nature">
        <title>Complex archaea that bridge the gap between prokaryotes and eukaryotes.</title>
        <authorList>
            <person name="Spang A."/>
            <person name="Saw J.H."/>
            <person name="Jorgensen S.L."/>
            <person name="Zaremba-Niedzwiedzka K."/>
            <person name="Martijn J."/>
            <person name="Lind A.E."/>
            <person name="van Eijk R."/>
            <person name="Schleper C."/>
            <person name="Guy L."/>
            <person name="Ettema T.J."/>
        </authorList>
    </citation>
    <scope>NUCLEOTIDE SEQUENCE</scope>
</reference>
<accession>A0A0F9LHK4</accession>
<protein>
    <recommendedName>
        <fullName evidence="2">Terminase large subunit gp17-like C-terminal domain-containing protein</fullName>
    </recommendedName>
</protein>
<sequence length="220" mass="25801">MVIAAPSQIEYRRDLQELQWIREHPWNFLEKYVWTEDQVESKEEPIKRFPCGDDYAYLKYLTDAWVEETILLVPKSRRMVITWWATAVHLWATMYFKSRQTFFVSIKEELSDDLVDKAFFIHSHIPDDKPLLKPKCKKTYCKLQFPGIRSIIYGVPQGSDQLRQRTSSFIFADEMAFWEKGRDTYVASIPTIEGGGKFLGVSSAYPGFFKKLVFDELLTG</sequence>